<dbReference type="GO" id="GO:0008234">
    <property type="term" value="F:cysteine-type peptidase activity"/>
    <property type="evidence" value="ECO:0007669"/>
    <property type="project" value="UniProtKB-KW"/>
</dbReference>
<name>A0AAV4DH42_9GAST</name>
<evidence type="ECO:0000259" key="9">
    <source>
        <dbReference type="SMART" id="SM00848"/>
    </source>
</evidence>
<keyword evidence="3" id="KW-0378">Hydrolase</keyword>
<protein>
    <submittedName>
        <fullName evidence="10">Cathepsin l</fullName>
    </submittedName>
</protein>
<sequence>MLLIHKSLSMFATALFLLTVGSALASADYRRNTEDYAPAGAPYKLSFADYQETWENFKISYGKQYENETEERERFNVFMETVSFIEYHNWRYHNNQTSFYLDINHLADLTPEEYSKMNGFIFNGTALNGNCQDHHPETTQVPVEIDWRERGYVTPVKDQGNCGSCWSFSTTPEEYSKMNGFIFNETALNGTCQDHHPETTQVPVEIDWRERGYVTPVKDQGNCGSCWSFSTTGSTEGQWFAATGRLVSLSEQQLVDCSGSFGNRGCDGGNIDYAFEYVIAAGGLESEQDYAYEAKTDRCCFMRSDTVANISSCANVVPQYSEEALKGAVGNIGPISVAIDAHSLEFKNYKGGVFDNPSCSSVNLDHAVLVVGYGSHSGQDYWIVKNSWSTGWGDGGYILMSRNKNNQCGIATAASFPVV</sequence>
<evidence type="ECO:0000256" key="5">
    <source>
        <dbReference type="ARBA" id="ARBA00023145"/>
    </source>
</evidence>
<evidence type="ECO:0000256" key="7">
    <source>
        <dbReference type="SAM" id="SignalP"/>
    </source>
</evidence>
<dbReference type="PANTHER" id="PTHR12411">
    <property type="entry name" value="CYSTEINE PROTEASE FAMILY C1-RELATED"/>
    <property type="match status" value="1"/>
</dbReference>
<dbReference type="PROSITE" id="PS00139">
    <property type="entry name" value="THIOL_PROTEASE_CYS"/>
    <property type="match status" value="2"/>
</dbReference>
<dbReference type="Gene3D" id="1.10.287.2250">
    <property type="match status" value="1"/>
</dbReference>
<evidence type="ECO:0000256" key="3">
    <source>
        <dbReference type="ARBA" id="ARBA00022801"/>
    </source>
</evidence>
<dbReference type="PRINTS" id="PR00705">
    <property type="entry name" value="PAPAIN"/>
</dbReference>
<dbReference type="Pfam" id="PF08246">
    <property type="entry name" value="Inhibitor_I29"/>
    <property type="match status" value="1"/>
</dbReference>
<comment type="similarity">
    <text evidence="1">Belongs to the peptidase C1 family.</text>
</comment>
<gene>
    <name evidence="10" type="ORF">PoB_007006700</name>
</gene>
<dbReference type="InterPro" id="IPR025660">
    <property type="entry name" value="Pept_his_AS"/>
</dbReference>
<dbReference type="CDD" id="cd02248">
    <property type="entry name" value="Peptidase_C1A"/>
    <property type="match status" value="1"/>
</dbReference>
<dbReference type="Pfam" id="PF00112">
    <property type="entry name" value="Peptidase_C1"/>
    <property type="match status" value="2"/>
</dbReference>
<dbReference type="FunFam" id="3.90.70.10:FF:000006">
    <property type="entry name" value="Cathepsin S"/>
    <property type="match status" value="1"/>
</dbReference>
<dbReference type="InterPro" id="IPR013201">
    <property type="entry name" value="Prot_inhib_I29"/>
</dbReference>
<dbReference type="SMART" id="SM00848">
    <property type="entry name" value="Inhibitor_I29"/>
    <property type="match status" value="1"/>
</dbReference>
<evidence type="ECO:0000313" key="11">
    <source>
        <dbReference type="Proteomes" id="UP000735302"/>
    </source>
</evidence>
<dbReference type="InterPro" id="IPR013128">
    <property type="entry name" value="Peptidase_C1A"/>
</dbReference>
<evidence type="ECO:0000259" key="8">
    <source>
        <dbReference type="SMART" id="SM00645"/>
    </source>
</evidence>
<dbReference type="PROSITE" id="PS00640">
    <property type="entry name" value="THIOL_PROTEASE_ASN"/>
    <property type="match status" value="1"/>
</dbReference>
<dbReference type="Proteomes" id="UP000735302">
    <property type="component" value="Unassembled WGS sequence"/>
</dbReference>
<keyword evidence="11" id="KW-1185">Reference proteome</keyword>
<keyword evidence="2" id="KW-0645">Protease</keyword>
<evidence type="ECO:0000313" key="10">
    <source>
        <dbReference type="EMBL" id="GFO43562.1"/>
    </source>
</evidence>
<dbReference type="InterPro" id="IPR000668">
    <property type="entry name" value="Peptidase_C1A_C"/>
</dbReference>
<proteinExistence type="inferred from homology"/>
<keyword evidence="4" id="KW-0788">Thiol protease</keyword>
<comment type="caution">
    <text evidence="10">The sequence shown here is derived from an EMBL/GenBank/DDBJ whole genome shotgun (WGS) entry which is preliminary data.</text>
</comment>
<accession>A0AAV4DH42</accession>
<dbReference type="InterPro" id="IPR025661">
    <property type="entry name" value="Pept_asp_AS"/>
</dbReference>
<feature type="chain" id="PRO_5043853615" evidence="7">
    <location>
        <begin position="26"/>
        <end position="419"/>
    </location>
</feature>
<keyword evidence="7" id="KW-0732">Signal</keyword>
<dbReference type="InterPro" id="IPR000169">
    <property type="entry name" value="Pept_cys_AS"/>
</dbReference>
<keyword evidence="5" id="KW-0865">Zymogen</keyword>
<dbReference type="Gene3D" id="3.90.70.10">
    <property type="entry name" value="Cysteine proteinases"/>
    <property type="match status" value="2"/>
</dbReference>
<dbReference type="InterPro" id="IPR038765">
    <property type="entry name" value="Papain-like_cys_pep_sf"/>
</dbReference>
<dbReference type="PROSITE" id="PS00639">
    <property type="entry name" value="THIOL_PROTEASE_HIS"/>
    <property type="match status" value="1"/>
</dbReference>
<evidence type="ECO:0000256" key="2">
    <source>
        <dbReference type="ARBA" id="ARBA00022670"/>
    </source>
</evidence>
<dbReference type="SUPFAM" id="SSF54001">
    <property type="entry name" value="Cysteine proteinases"/>
    <property type="match status" value="2"/>
</dbReference>
<evidence type="ECO:0000256" key="4">
    <source>
        <dbReference type="ARBA" id="ARBA00022807"/>
    </source>
</evidence>
<evidence type="ECO:0000256" key="1">
    <source>
        <dbReference type="ARBA" id="ARBA00008455"/>
    </source>
</evidence>
<dbReference type="AlphaFoldDB" id="A0AAV4DH42"/>
<evidence type="ECO:0000256" key="6">
    <source>
        <dbReference type="ARBA" id="ARBA00023157"/>
    </source>
</evidence>
<dbReference type="EMBL" id="BLXT01007889">
    <property type="protein sequence ID" value="GFO43562.1"/>
    <property type="molecule type" value="Genomic_DNA"/>
</dbReference>
<feature type="domain" description="Cathepsin propeptide inhibitor" evidence="9">
    <location>
        <begin position="54"/>
        <end position="114"/>
    </location>
</feature>
<dbReference type="InterPro" id="IPR039417">
    <property type="entry name" value="Peptidase_C1A_papain-like"/>
</dbReference>
<feature type="signal peptide" evidence="7">
    <location>
        <begin position="1"/>
        <end position="25"/>
    </location>
</feature>
<feature type="domain" description="Peptidase C1A papain C-terminal" evidence="8">
    <location>
        <begin position="202"/>
        <end position="418"/>
    </location>
</feature>
<keyword evidence="6" id="KW-1015">Disulfide bond</keyword>
<dbReference type="GO" id="GO:0006508">
    <property type="term" value="P:proteolysis"/>
    <property type="evidence" value="ECO:0007669"/>
    <property type="project" value="UniProtKB-KW"/>
</dbReference>
<organism evidence="10 11">
    <name type="scientific">Plakobranchus ocellatus</name>
    <dbReference type="NCBI Taxonomy" id="259542"/>
    <lineage>
        <taxon>Eukaryota</taxon>
        <taxon>Metazoa</taxon>
        <taxon>Spiralia</taxon>
        <taxon>Lophotrochozoa</taxon>
        <taxon>Mollusca</taxon>
        <taxon>Gastropoda</taxon>
        <taxon>Heterobranchia</taxon>
        <taxon>Euthyneura</taxon>
        <taxon>Panpulmonata</taxon>
        <taxon>Sacoglossa</taxon>
        <taxon>Placobranchoidea</taxon>
        <taxon>Plakobranchidae</taxon>
        <taxon>Plakobranchus</taxon>
    </lineage>
</organism>
<dbReference type="SMART" id="SM00645">
    <property type="entry name" value="Pept_C1"/>
    <property type="match status" value="1"/>
</dbReference>
<reference evidence="10 11" key="1">
    <citation type="journal article" date="2021" name="Elife">
        <title>Chloroplast acquisition without the gene transfer in kleptoplastic sea slugs, Plakobranchus ocellatus.</title>
        <authorList>
            <person name="Maeda T."/>
            <person name="Takahashi S."/>
            <person name="Yoshida T."/>
            <person name="Shimamura S."/>
            <person name="Takaki Y."/>
            <person name="Nagai Y."/>
            <person name="Toyoda A."/>
            <person name="Suzuki Y."/>
            <person name="Arimoto A."/>
            <person name="Ishii H."/>
            <person name="Satoh N."/>
            <person name="Nishiyama T."/>
            <person name="Hasebe M."/>
            <person name="Maruyama T."/>
            <person name="Minagawa J."/>
            <person name="Obokata J."/>
            <person name="Shigenobu S."/>
        </authorList>
    </citation>
    <scope>NUCLEOTIDE SEQUENCE [LARGE SCALE GENOMIC DNA]</scope>
</reference>